<dbReference type="EMBL" id="AGNL01019571">
    <property type="protein sequence ID" value="EJK61731.1"/>
    <property type="molecule type" value="Genomic_DNA"/>
</dbReference>
<feature type="region of interest" description="Disordered" evidence="1">
    <location>
        <begin position="17"/>
        <end position="40"/>
    </location>
</feature>
<feature type="compositionally biased region" description="Basic and acidic residues" evidence="1">
    <location>
        <begin position="120"/>
        <end position="163"/>
    </location>
</feature>
<proteinExistence type="predicted"/>
<comment type="caution">
    <text evidence="2">The sequence shown here is derived from an EMBL/GenBank/DDBJ whole genome shotgun (WGS) entry which is preliminary data.</text>
</comment>
<gene>
    <name evidence="2" type="ORF">THAOC_17728</name>
</gene>
<dbReference type="eggNOG" id="ENOG502SKTS">
    <property type="taxonomic scope" value="Eukaryota"/>
</dbReference>
<feature type="compositionally biased region" description="Gly residues" evidence="1">
    <location>
        <begin position="28"/>
        <end position="37"/>
    </location>
</feature>
<reference evidence="2 3" key="1">
    <citation type="journal article" date="2012" name="Genome Biol.">
        <title>Genome and low-iron response of an oceanic diatom adapted to chronic iron limitation.</title>
        <authorList>
            <person name="Lommer M."/>
            <person name="Specht M."/>
            <person name="Roy A.S."/>
            <person name="Kraemer L."/>
            <person name="Andreson R."/>
            <person name="Gutowska M.A."/>
            <person name="Wolf J."/>
            <person name="Bergner S.V."/>
            <person name="Schilhabel M.B."/>
            <person name="Klostermeier U.C."/>
            <person name="Beiko R.G."/>
            <person name="Rosenstiel P."/>
            <person name="Hippler M."/>
            <person name="Laroche J."/>
        </authorList>
    </citation>
    <scope>NUCLEOTIDE SEQUENCE [LARGE SCALE GENOMIC DNA]</scope>
    <source>
        <strain evidence="2 3">CCMP1005</strain>
    </source>
</reference>
<evidence type="ECO:0000256" key="1">
    <source>
        <dbReference type="SAM" id="MobiDB-lite"/>
    </source>
</evidence>
<evidence type="ECO:0000313" key="3">
    <source>
        <dbReference type="Proteomes" id="UP000266841"/>
    </source>
</evidence>
<keyword evidence="3" id="KW-1185">Reference proteome</keyword>
<accession>K0SLC9</accession>
<dbReference type="AlphaFoldDB" id="K0SLC9"/>
<organism evidence="2 3">
    <name type="scientific">Thalassiosira oceanica</name>
    <name type="common">Marine diatom</name>
    <dbReference type="NCBI Taxonomy" id="159749"/>
    <lineage>
        <taxon>Eukaryota</taxon>
        <taxon>Sar</taxon>
        <taxon>Stramenopiles</taxon>
        <taxon>Ochrophyta</taxon>
        <taxon>Bacillariophyta</taxon>
        <taxon>Coscinodiscophyceae</taxon>
        <taxon>Thalassiosirophycidae</taxon>
        <taxon>Thalassiosirales</taxon>
        <taxon>Thalassiosiraceae</taxon>
        <taxon>Thalassiosira</taxon>
    </lineage>
</organism>
<sequence length="267" mass="28026">MEVADVTAAQCLHETSERMRARAAEAGSPGGGGGGEDGALEVLGRVRPLSTVLQPLVDKATDGLARMGKIVGGSTPPSDAGPESVAVFADTREGCSADVLSPLAEIAETLRGRTALLEEMRAEGEEDEERRARVRAGEDGRRPRVEELGDPDGREGRPPEGHGRRGRVLPGAQEARGRPGQGRGGVDAAVADAARARDGLVRLAGRGDGDVARRCLVDLPEGKAELCRDLLRGQGQVLRRIEAGLTRTRAGLDGLLAGSVDKENWRL</sequence>
<protein>
    <submittedName>
        <fullName evidence="2">Uncharacterized protein</fullName>
    </submittedName>
</protein>
<feature type="region of interest" description="Disordered" evidence="1">
    <location>
        <begin position="120"/>
        <end position="188"/>
    </location>
</feature>
<evidence type="ECO:0000313" key="2">
    <source>
        <dbReference type="EMBL" id="EJK61731.1"/>
    </source>
</evidence>
<dbReference type="Proteomes" id="UP000266841">
    <property type="component" value="Unassembled WGS sequence"/>
</dbReference>
<name>K0SLC9_THAOC</name>